<evidence type="ECO:0000313" key="1">
    <source>
        <dbReference type="EMBL" id="ACD88884.1"/>
    </source>
</evidence>
<sequence>APKDAREAQGTRCDAHGDDAHFYHFGRRRSDLPGDVEEKAFQVVSDVHPNRNDHHSSLCLFLSLLVAFHCHVARVHRLLRIHMDPRIGSTYQWWHATNGVQMVLVFAQNELCVGSGWLFDHDGRIARISCAVRGHTTDSDGCWNPVHVL</sequence>
<dbReference type="AlphaFoldDB" id="B3GEK0"/>
<organism evidence="1">
    <name type="scientific">Caenorhabditis brenneri</name>
    <name type="common">Nematode worm</name>
    <dbReference type="NCBI Taxonomy" id="135651"/>
    <lineage>
        <taxon>Eukaryota</taxon>
        <taxon>Metazoa</taxon>
        <taxon>Ecdysozoa</taxon>
        <taxon>Nematoda</taxon>
        <taxon>Chromadorea</taxon>
        <taxon>Rhabditida</taxon>
        <taxon>Rhabditina</taxon>
        <taxon>Rhabditomorpha</taxon>
        <taxon>Rhabditoidea</taxon>
        <taxon>Rhabditidae</taxon>
        <taxon>Peloderinae</taxon>
        <taxon>Caenorhabditis</taxon>
    </lineage>
</organism>
<dbReference type="EMBL" id="EU692919">
    <property type="protein sequence ID" value="ACD88884.1"/>
    <property type="molecule type" value="mRNA"/>
</dbReference>
<gene>
    <name evidence="1" type="primary">rnf-121</name>
</gene>
<name>B3GEK0_CAEBE</name>
<reference evidence="1" key="1">
    <citation type="submission" date="2008-05" db="EMBL/GenBank/DDBJ databases">
        <title>Isolation of an mRNA for ring finger protein 121 homolog (rnf-121) from Caenorhabditis brenneri.</title>
        <authorList>
            <person name="Lopez D.S."/>
            <person name="Vershon A.K."/>
            <person name="Nemeroff M.E."/>
        </authorList>
    </citation>
    <scope>NUCLEOTIDE SEQUENCE</scope>
</reference>
<protein>
    <submittedName>
        <fullName evidence="1">Ring finger protein 121-like protein</fullName>
    </submittedName>
</protein>
<proteinExistence type="evidence at transcript level"/>
<accession>B3GEK0</accession>
<feature type="non-terminal residue" evidence="1">
    <location>
        <position position="1"/>
    </location>
</feature>
<feature type="non-terminal residue" evidence="1">
    <location>
        <position position="149"/>
    </location>
</feature>